<accession>A0A1Y2HRC5</accession>
<protein>
    <submittedName>
        <fullName evidence="1">Uncharacterized protein</fullName>
    </submittedName>
</protein>
<comment type="caution">
    <text evidence="1">The sequence shown here is derived from an EMBL/GenBank/DDBJ whole genome shotgun (WGS) entry which is preliminary data.</text>
</comment>
<organism evidence="1 2">
    <name type="scientific">Catenaria anguillulae PL171</name>
    <dbReference type="NCBI Taxonomy" id="765915"/>
    <lineage>
        <taxon>Eukaryota</taxon>
        <taxon>Fungi</taxon>
        <taxon>Fungi incertae sedis</taxon>
        <taxon>Blastocladiomycota</taxon>
        <taxon>Blastocladiomycetes</taxon>
        <taxon>Blastocladiales</taxon>
        <taxon>Catenariaceae</taxon>
        <taxon>Catenaria</taxon>
    </lineage>
</organism>
<sequence>MQNKTPALPNHLPASTPLSSLSCHSTLLLLQKIPFYPLPSTVGLFDHRALCLACDHLNPTVHLMPCCVFRQILVVSVVFSG</sequence>
<proteinExistence type="predicted"/>
<dbReference type="AlphaFoldDB" id="A0A1Y2HRC5"/>
<keyword evidence="2" id="KW-1185">Reference proteome</keyword>
<evidence type="ECO:0000313" key="2">
    <source>
        <dbReference type="Proteomes" id="UP000193411"/>
    </source>
</evidence>
<evidence type="ECO:0000313" key="1">
    <source>
        <dbReference type="EMBL" id="ORZ37145.1"/>
    </source>
</evidence>
<reference evidence="1 2" key="1">
    <citation type="submission" date="2016-07" db="EMBL/GenBank/DDBJ databases">
        <title>Pervasive Adenine N6-methylation of Active Genes in Fungi.</title>
        <authorList>
            <consortium name="DOE Joint Genome Institute"/>
            <person name="Mondo S.J."/>
            <person name="Dannebaum R.O."/>
            <person name="Kuo R.C."/>
            <person name="Labutti K."/>
            <person name="Haridas S."/>
            <person name="Kuo A."/>
            <person name="Salamov A."/>
            <person name="Ahrendt S.R."/>
            <person name="Lipzen A."/>
            <person name="Sullivan W."/>
            <person name="Andreopoulos W.B."/>
            <person name="Clum A."/>
            <person name="Lindquist E."/>
            <person name="Daum C."/>
            <person name="Ramamoorthy G.K."/>
            <person name="Gryganskyi A."/>
            <person name="Culley D."/>
            <person name="Magnuson J.K."/>
            <person name="James T.Y."/>
            <person name="O'Malley M.A."/>
            <person name="Stajich J.E."/>
            <person name="Spatafora J.W."/>
            <person name="Visel A."/>
            <person name="Grigoriev I.V."/>
        </authorList>
    </citation>
    <scope>NUCLEOTIDE SEQUENCE [LARGE SCALE GENOMIC DNA]</scope>
    <source>
        <strain evidence="1 2">PL171</strain>
    </source>
</reference>
<name>A0A1Y2HRC5_9FUNG</name>
<gene>
    <name evidence="1" type="ORF">BCR44DRAFT_1431530</name>
</gene>
<dbReference type="PROSITE" id="PS51257">
    <property type="entry name" value="PROKAR_LIPOPROTEIN"/>
    <property type="match status" value="1"/>
</dbReference>
<dbReference type="Proteomes" id="UP000193411">
    <property type="component" value="Unassembled WGS sequence"/>
</dbReference>
<dbReference type="EMBL" id="MCFL01000014">
    <property type="protein sequence ID" value="ORZ37145.1"/>
    <property type="molecule type" value="Genomic_DNA"/>
</dbReference>